<dbReference type="Proteomes" id="UP000826271">
    <property type="component" value="Unassembled WGS sequence"/>
</dbReference>
<dbReference type="InterPro" id="IPR055294">
    <property type="entry name" value="FBL60-like"/>
</dbReference>
<dbReference type="CDD" id="cd22160">
    <property type="entry name" value="F-box_AtFBL13-like"/>
    <property type="match status" value="1"/>
</dbReference>
<evidence type="ECO:0000256" key="1">
    <source>
        <dbReference type="SAM" id="MobiDB-lite"/>
    </source>
</evidence>
<sequence>MDQESTGDNGNSPNANPKRKKPNIKDGEEANPDRLSELPEPLLVNIISLLDMKDAVKTGVLSKKWENIWTHVDSIVIALETENEKEEQPKFFSFVDNVLMHCNCPNIKKFQLCFYYDGPGKEILLKWVQCVFKKNVEFLKLQVYNVFGEVPEWFFHNSSLVKLEIEMLPMADVYFDGAEDVQWLDVVTKLLQSVQNVKEVTIGPVLIQALSVLKLFDKPSPLFNCKHLTACLPILKYDLPGMASLLQSSPHLETLSIKVLNDTKYYFKRYFNKISGANEDKFLCLQKSNFQHLKKVTVIYAKDYCTKKLWNKERFVYELVEYIQRNAQIEKLVITSEENSWCRCSGYCALRDAYSFSREALHLSHDNATEWNFRKTQSAYEIIYSKAYVDNWWNIFVYTSSAINYLPSYPNFFCWFRDPKGSMLKSVVGQEAMAPPLSTAPPLQRPRYHSHVDGL</sequence>
<feature type="domain" description="F-box" evidence="2">
    <location>
        <begin position="32"/>
        <end position="79"/>
    </location>
</feature>
<dbReference type="InterPro" id="IPR053781">
    <property type="entry name" value="F-box_AtFBL13-like"/>
</dbReference>
<feature type="region of interest" description="Disordered" evidence="1">
    <location>
        <begin position="1"/>
        <end position="35"/>
    </location>
</feature>
<reference evidence="3" key="1">
    <citation type="submission" date="2019-10" db="EMBL/GenBank/DDBJ databases">
        <authorList>
            <person name="Zhang R."/>
            <person name="Pan Y."/>
            <person name="Wang J."/>
            <person name="Ma R."/>
            <person name="Yu S."/>
        </authorList>
    </citation>
    <scope>NUCLEOTIDE SEQUENCE</scope>
    <source>
        <strain evidence="3">LA-IB0</strain>
        <tissue evidence="3">Leaf</tissue>
    </source>
</reference>
<dbReference type="AlphaFoldDB" id="A0AAV6WMJ3"/>
<evidence type="ECO:0000313" key="3">
    <source>
        <dbReference type="EMBL" id="KAG8369049.1"/>
    </source>
</evidence>
<dbReference type="SUPFAM" id="SSF81383">
    <property type="entry name" value="F-box domain"/>
    <property type="match status" value="1"/>
</dbReference>
<dbReference type="InterPro" id="IPR036047">
    <property type="entry name" value="F-box-like_dom_sf"/>
</dbReference>
<dbReference type="EMBL" id="WHWC01000015">
    <property type="protein sequence ID" value="KAG8369049.1"/>
    <property type="molecule type" value="Genomic_DNA"/>
</dbReference>
<comment type="caution">
    <text evidence="3">The sequence shown here is derived from an EMBL/GenBank/DDBJ whole genome shotgun (WGS) entry which is preliminary data.</text>
</comment>
<dbReference type="PANTHER" id="PTHR31293:SF12">
    <property type="entry name" value="RNI-LIKE SUPERFAMILY PROTEIN"/>
    <property type="match status" value="1"/>
</dbReference>
<feature type="region of interest" description="Disordered" evidence="1">
    <location>
        <begin position="435"/>
        <end position="455"/>
    </location>
</feature>
<protein>
    <recommendedName>
        <fullName evidence="2">F-box domain-containing protein</fullName>
    </recommendedName>
</protein>
<evidence type="ECO:0000259" key="2">
    <source>
        <dbReference type="PROSITE" id="PS50181"/>
    </source>
</evidence>
<dbReference type="InterPro" id="IPR001810">
    <property type="entry name" value="F-box_dom"/>
</dbReference>
<feature type="compositionally biased region" description="Basic and acidic residues" evidence="1">
    <location>
        <begin position="23"/>
        <end position="35"/>
    </location>
</feature>
<accession>A0AAV6WMJ3</accession>
<keyword evidence="4" id="KW-1185">Reference proteome</keyword>
<organism evidence="3 4">
    <name type="scientific">Buddleja alternifolia</name>
    <dbReference type="NCBI Taxonomy" id="168488"/>
    <lineage>
        <taxon>Eukaryota</taxon>
        <taxon>Viridiplantae</taxon>
        <taxon>Streptophyta</taxon>
        <taxon>Embryophyta</taxon>
        <taxon>Tracheophyta</taxon>
        <taxon>Spermatophyta</taxon>
        <taxon>Magnoliopsida</taxon>
        <taxon>eudicotyledons</taxon>
        <taxon>Gunneridae</taxon>
        <taxon>Pentapetalae</taxon>
        <taxon>asterids</taxon>
        <taxon>lamiids</taxon>
        <taxon>Lamiales</taxon>
        <taxon>Scrophulariaceae</taxon>
        <taxon>Buddlejeae</taxon>
        <taxon>Buddleja</taxon>
    </lineage>
</organism>
<proteinExistence type="predicted"/>
<evidence type="ECO:0000313" key="4">
    <source>
        <dbReference type="Proteomes" id="UP000826271"/>
    </source>
</evidence>
<dbReference type="PANTHER" id="PTHR31293">
    <property type="entry name" value="RNI-LIKE SUPERFAMILY PROTEIN"/>
    <property type="match status" value="1"/>
</dbReference>
<dbReference type="PROSITE" id="PS50181">
    <property type="entry name" value="FBOX"/>
    <property type="match status" value="1"/>
</dbReference>
<dbReference type="Pfam" id="PF00646">
    <property type="entry name" value="F-box"/>
    <property type="match status" value="1"/>
</dbReference>
<name>A0AAV6WMJ3_9LAMI</name>
<gene>
    <name evidence="3" type="ORF">BUALT_Bualt15G0109900</name>
</gene>
<feature type="compositionally biased region" description="Polar residues" evidence="1">
    <location>
        <begin position="1"/>
        <end position="15"/>
    </location>
</feature>